<evidence type="ECO:0000313" key="2">
    <source>
        <dbReference type="Proteomes" id="UP000633205"/>
    </source>
</evidence>
<reference evidence="1" key="1">
    <citation type="journal article" date="2014" name="Int. J. Syst. Evol. Microbiol.">
        <title>Complete genome sequence of Corynebacterium casei LMG S-19264T (=DSM 44701T), isolated from a smear-ripened cheese.</title>
        <authorList>
            <consortium name="US DOE Joint Genome Institute (JGI-PGF)"/>
            <person name="Walter F."/>
            <person name="Albersmeier A."/>
            <person name="Kalinowski J."/>
            <person name="Ruckert C."/>
        </authorList>
    </citation>
    <scope>NUCLEOTIDE SEQUENCE</scope>
    <source>
        <strain evidence="1">CGMCC 1.15152</strain>
    </source>
</reference>
<comment type="caution">
    <text evidence="1">The sequence shown here is derived from an EMBL/GenBank/DDBJ whole genome shotgun (WGS) entry which is preliminary data.</text>
</comment>
<name>A0A916Y7N5_9MICO</name>
<organism evidence="1 2">
    <name type="scientific">Microbacterium faecale</name>
    <dbReference type="NCBI Taxonomy" id="1804630"/>
    <lineage>
        <taxon>Bacteria</taxon>
        <taxon>Bacillati</taxon>
        <taxon>Actinomycetota</taxon>
        <taxon>Actinomycetes</taxon>
        <taxon>Micrococcales</taxon>
        <taxon>Microbacteriaceae</taxon>
        <taxon>Microbacterium</taxon>
    </lineage>
</organism>
<evidence type="ECO:0000313" key="1">
    <source>
        <dbReference type="EMBL" id="GGD33343.1"/>
    </source>
</evidence>
<gene>
    <name evidence="1" type="ORF">GCM10010915_12160</name>
</gene>
<reference evidence="1" key="2">
    <citation type="submission" date="2020-09" db="EMBL/GenBank/DDBJ databases">
        <authorList>
            <person name="Sun Q."/>
            <person name="Zhou Y."/>
        </authorList>
    </citation>
    <scope>NUCLEOTIDE SEQUENCE</scope>
    <source>
        <strain evidence="1">CGMCC 1.15152</strain>
    </source>
</reference>
<dbReference type="Proteomes" id="UP000633205">
    <property type="component" value="Unassembled WGS sequence"/>
</dbReference>
<proteinExistence type="predicted"/>
<sequence>MSDVLFGLEDAAAARASDPVTSHEAAEAASDHVWESQQATLAIIEAHGKPITALQVEGVAQVRELPFSSSRMRSTLPELEKKGFVVRAGFTSPPRGRRRTLWALTGGTDAS</sequence>
<protein>
    <submittedName>
        <fullName evidence="1">Uncharacterized protein</fullName>
    </submittedName>
</protein>
<dbReference type="EMBL" id="BMHO01000001">
    <property type="protein sequence ID" value="GGD33343.1"/>
    <property type="molecule type" value="Genomic_DNA"/>
</dbReference>
<accession>A0A916Y7N5</accession>
<dbReference type="AlphaFoldDB" id="A0A916Y7N5"/>
<dbReference type="RefSeq" id="WP_188711385.1">
    <property type="nucleotide sequence ID" value="NZ_BMHO01000001.1"/>
</dbReference>
<keyword evidence="2" id="KW-1185">Reference proteome</keyword>